<feature type="domain" description="Mechanosensitive ion channel MscS C-terminal" evidence="9">
    <location>
        <begin position="277"/>
        <end position="357"/>
    </location>
</feature>
<proteinExistence type="inferred from homology"/>
<feature type="domain" description="Mechanosensitive ion channel MscS" evidence="8">
    <location>
        <begin position="205"/>
        <end position="270"/>
    </location>
</feature>
<dbReference type="GO" id="GO:0008381">
    <property type="term" value="F:mechanosensitive monoatomic ion channel activity"/>
    <property type="evidence" value="ECO:0007669"/>
    <property type="project" value="UniProtKB-ARBA"/>
</dbReference>
<dbReference type="Gene3D" id="1.10.287.1260">
    <property type="match status" value="1"/>
</dbReference>
<dbReference type="AlphaFoldDB" id="H1YG73"/>
<keyword evidence="5 7" id="KW-1133">Transmembrane helix</keyword>
<dbReference type="InterPro" id="IPR023408">
    <property type="entry name" value="MscS_beta-dom_sf"/>
</dbReference>
<evidence type="ECO:0000256" key="7">
    <source>
        <dbReference type="SAM" id="Phobius"/>
    </source>
</evidence>
<feature type="transmembrane region" description="Helical" evidence="7">
    <location>
        <begin position="185"/>
        <end position="202"/>
    </location>
</feature>
<keyword evidence="6 7" id="KW-0472">Membrane</keyword>
<dbReference type="EMBL" id="CM001403">
    <property type="protein sequence ID" value="EHQ27337.1"/>
    <property type="molecule type" value="Genomic_DNA"/>
</dbReference>
<dbReference type="SUPFAM" id="SSF50182">
    <property type="entry name" value="Sm-like ribonucleoproteins"/>
    <property type="match status" value="1"/>
</dbReference>
<dbReference type="GO" id="GO:0005886">
    <property type="term" value="C:plasma membrane"/>
    <property type="evidence" value="ECO:0007669"/>
    <property type="project" value="UniProtKB-SubCell"/>
</dbReference>
<feature type="transmembrane region" description="Helical" evidence="7">
    <location>
        <begin position="15"/>
        <end position="35"/>
    </location>
</feature>
<dbReference type="SUPFAM" id="SSF82861">
    <property type="entry name" value="Mechanosensitive channel protein MscS (YggB), transmembrane region"/>
    <property type="match status" value="1"/>
</dbReference>
<dbReference type="InterPro" id="IPR006685">
    <property type="entry name" value="MscS_channel_2nd"/>
</dbReference>
<name>H1YG73_9SPHI</name>
<evidence type="ECO:0000259" key="9">
    <source>
        <dbReference type="Pfam" id="PF21082"/>
    </source>
</evidence>
<dbReference type="InterPro" id="IPR010920">
    <property type="entry name" value="LSM_dom_sf"/>
</dbReference>
<keyword evidence="3" id="KW-1003">Cell membrane</keyword>
<sequence>MNTAFFNNIIWGNSIKSYLLFAGILLLWLFFRKLFSRLFSHLLLALFGRFGKELNAAVFVDLLIKPVQFFISLWLIYLAVNQLNYPLNEAIYSRSKLVNKAEVINTITLIQVIDKLFLLLMIISLFWIALRIVDFIAHVFAYRASITASKEDDQLVPFVKELVKITTVSIAFFVILGYVFEINVLTLITGLGIGGIAIALAAKESLENLLGSFTIFVDRPFIVGDFVKVNGIEGTVEKVGFRSTRIRTAEKSLVTMPNKKMIDTPLENMTVRNYRRIKFDIGLTYNTPIQEIRVIAQKITDYINEHPKTNNDAIVTFENFGSSSLDLQVLYYIEMMDYNPYLKIKEEINFKIIEIVQQSSGDFAFPTQTVIHQYDAPAGGTESQ</sequence>
<dbReference type="Gene3D" id="2.30.30.60">
    <property type="match status" value="1"/>
</dbReference>
<accession>H1YG73</accession>
<dbReference type="PANTHER" id="PTHR43634:SF2">
    <property type="entry name" value="LOW CONDUCTANCE MECHANOSENSITIVE CHANNEL YNAI"/>
    <property type="match status" value="1"/>
</dbReference>
<dbReference type="RefSeq" id="WP_008507749.1">
    <property type="nucleotide sequence ID" value="NZ_CM001403.1"/>
</dbReference>
<evidence type="ECO:0000256" key="1">
    <source>
        <dbReference type="ARBA" id="ARBA00004651"/>
    </source>
</evidence>
<reference evidence="10" key="1">
    <citation type="submission" date="2011-09" db="EMBL/GenBank/DDBJ databases">
        <title>The permanent draft genome of Mucilaginibacter paludis DSM 18603.</title>
        <authorList>
            <consortium name="US DOE Joint Genome Institute (JGI-PGF)"/>
            <person name="Lucas S."/>
            <person name="Han J."/>
            <person name="Lapidus A."/>
            <person name="Bruce D."/>
            <person name="Goodwin L."/>
            <person name="Pitluck S."/>
            <person name="Peters L."/>
            <person name="Kyrpides N."/>
            <person name="Mavromatis K."/>
            <person name="Ivanova N."/>
            <person name="Mikhailova N."/>
            <person name="Held B."/>
            <person name="Detter J.C."/>
            <person name="Tapia R."/>
            <person name="Han C."/>
            <person name="Land M."/>
            <person name="Hauser L."/>
            <person name="Markowitz V."/>
            <person name="Cheng J.-F."/>
            <person name="Hugenholtz P."/>
            <person name="Woyke T."/>
            <person name="Wu D."/>
            <person name="Tindall B."/>
            <person name="Brambilla E."/>
            <person name="Klenk H.-P."/>
            <person name="Eisen J.A."/>
        </authorList>
    </citation>
    <scope>NUCLEOTIDE SEQUENCE [LARGE SCALE GENOMIC DNA]</scope>
    <source>
        <strain evidence="10">DSM 18603</strain>
    </source>
</reference>
<evidence type="ECO:0000259" key="8">
    <source>
        <dbReference type="Pfam" id="PF00924"/>
    </source>
</evidence>
<evidence type="ECO:0000256" key="3">
    <source>
        <dbReference type="ARBA" id="ARBA00022475"/>
    </source>
</evidence>
<evidence type="ECO:0000256" key="4">
    <source>
        <dbReference type="ARBA" id="ARBA00022692"/>
    </source>
</evidence>
<feature type="transmembrane region" description="Helical" evidence="7">
    <location>
        <begin position="116"/>
        <end position="141"/>
    </location>
</feature>
<feature type="transmembrane region" description="Helical" evidence="7">
    <location>
        <begin position="162"/>
        <end position="179"/>
    </location>
</feature>
<dbReference type="Gene3D" id="3.30.70.100">
    <property type="match status" value="1"/>
</dbReference>
<dbReference type="STRING" id="714943.Mucpa_3233"/>
<dbReference type="HOGENOM" id="CLU_037945_0_4_10"/>
<dbReference type="Pfam" id="PF00924">
    <property type="entry name" value="MS_channel_2nd"/>
    <property type="match status" value="1"/>
</dbReference>
<dbReference type="PANTHER" id="PTHR43634">
    <property type="entry name" value="OW CONDUCTANCE MECHANOSENSITIVE CHANNEL"/>
    <property type="match status" value="1"/>
</dbReference>
<dbReference type="SUPFAM" id="SSF82689">
    <property type="entry name" value="Mechanosensitive channel protein MscS (YggB), C-terminal domain"/>
    <property type="match status" value="1"/>
</dbReference>
<comment type="similarity">
    <text evidence="2">Belongs to the MscS (TC 1.A.23) family.</text>
</comment>
<dbReference type="InterPro" id="IPR011014">
    <property type="entry name" value="MscS_channel_TM-2"/>
</dbReference>
<dbReference type="Pfam" id="PF21082">
    <property type="entry name" value="MS_channel_3rd"/>
    <property type="match status" value="1"/>
</dbReference>
<dbReference type="InterPro" id="IPR045042">
    <property type="entry name" value="YnaI-like"/>
</dbReference>
<comment type="subcellular location">
    <subcellularLocation>
        <location evidence="1">Cell membrane</location>
        <topology evidence="1">Multi-pass membrane protein</topology>
    </subcellularLocation>
</comment>
<evidence type="ECO:0000313" key="11">
    <source>
        <dbReference type="Proteomes" id="UP000002774"/>
    </source>
</evidence>
<dbReference type="eggNOG" id="COG0668">
    <property type="taxonomic scope" value="Bacteria"/>
</dbReference>
<evidence type="ECO:0000256" key="6">
    <source>
        <dbReference type="ARBA" id="ARBA00023136"/>
    </source>
</evidence>
<dbReference type="Proteomes" id="UP000002774">
    <property type="component" value="Chromosome"/>
</dbReference>
<evidence type="ECO:0000313" key="10">
    <source>
        <dbReference type="EMBL" id="EHQ27337.1"/>
    </source>
</evidence>
<feature type="transmembrane region" description="Helical" evidence="7">
    <location>
        <begin position="56"/>
        <end position="80"/>
    </location>
</feature>
<dbReference type="InterPro" id="IPR011066">
    <property type="entry name" value="MscS_channel_C_sf"/>
</dbReference>
<keyword evidence="11" id="KW-1185">Reference proteome</keyword>
<evidence type="ECO:0000256" key="5">
    <source>
        <dbReference type="ARBA" id="ARBA00022989"/>
    </source>
</evidence>
<protein>
    <submittedName>
        <fullName evidence="10">MscS Mechanosensitive ion channel</fullName>
    </submittedName>
</protein>
<gene>
    <name evidence="10" type="ORF">Mucpa_3233</name>
</gene>
<dbReference type="InterPro" id="IPR049278">
    <property type="entry name" value="MS_channel_C"/>
</dbReference>
<evidence type="ECO:0000256" key="2">
    <source>
        <dbReference type="ARBA" id="ARBA00008017"/>
    </source>
</evidence>
<keyword evidence="4 7" id="KW-0812">Transmembrane</keyword>
<dbReference type="OrthoDB" id="9809206at2"/>
<organism evidence="10 11">
    <name type="scientific">Mucilaginibacter paludis DSM 18603</name>
    <dbReference type="NCBI Taxonomy" id="714943"/>
    <lineage>
        <taxon>Bacteria</taxon>
        <taxon>Pseudomonadati</taxon>
        <taxon>Bacteroidota</taxon>
        <taxon>Sphingobacteriia</taxon>
        <taxon>Sphingobacteriales</taxon>
        <taxon>Sphingobacteriaceae</taxon>
        <taxon>Mucilaginibacter</taxon>
    </lineage>
</organism>